<dbReference type="InParanoid" id="G0MX59"/>
<name>G0MX59_CAEBE</name>
<evidence type="ECO:0000313" key="2">
    <source>
        <dbReference type="Proteomes" id="UP000008068"/>
    </source>
</evidence>
<protein>
    <submittedName>
        <fullName evidence="1">Uncharacterized protein</fullName>
    </submittedName>
</protein>
<dbReference type="HOGENOM" id="CLU_795075_0_0_1"/>
<proteinExistence type="predicted"/>
<evidence type="ECO:0000313" key="1">
    <source>
        <dbReference type="EMBL" id="EGT46699.1"/>
    </source>
</evidence>
<gene>
    <name evidence="1" type="ORF">CAEBREN_25544</name>
</gene>
<reference evidence="2" key="1">
    <citation type="submission" date="2011-07" db="EMBL/GenBank/DDBJ databases">
        <authorList>
            <consortium name="Caenorhabditis brenneri Sequencing and Analysis Consortium"/>
            <person name="Wilson R.K."/>
        </authorList>
    </citation>
    <scope>NUCLEOTIDE SEQUENCE [LARGE SCALE GENOMIC DNA]</scope>
    <source>
        <strain evidence="2">PB2801</strain>
    </source>
</reference>
<sequence>MRRLLPGRKRINLERALDDLFEKGMSVRKAHGIVKKKLDSTVTFETCNEFFVKFRKRKNDIVREEREFEEAKREYPGRRISIMAPIRKISLQKQQRNEDASLKREIRNDLKKLNLEGEAEERMDPVAKLSEKMINKVLSESASIEAAKIVELFRQKTLGKPLTQETIVINIYSYTLNITVSNELVCNFKQLPLGCEYSTSVDADFKYYKKDILDLSISTLVELFKLTTFEKTKLRFKLGVPVLVDKRSMREEEDYETTKALSCDFMEAFALSRNLMDTTQTKMVIIMNRDENDEFYDRIEDLMSFTNLWLAKKTRTNVKKKLWVFSGTNILRLESRIEERKIWHIVVKT</sequence>
<accession>G0MX59</accession>
<organism evidence="2">
    <name type="scientific">Caenorhabditis brenneri</name>
    <name type="common">Nematode worm</name>
    <dbReference type="NCBI Taxonomy" id="135651"/>
    <lineage>
        <taxon>Eukaryota</taxon>
        <taxon>Metazoa</taxon>
        <taxon>Ecdysozoa</taxon>
        <taxon>Nematoda</taxon>
        <taxon>Chromadorea</taxon>
        <taxon>Rhabditida</taxon>
        <taxon>Rhabditina</taxon>
        <taxon>Rhabditomorpha</taxon>
        <taxon>Rhabditoidea</taxon>
        <taxon>Rhabditidae</taxon>
        <taxon>Peloderinae</taxon>
        <taxon>Caenorhabditis</taxon>
    </lineage>
</organism>
<dbReference type="EMBL" id="GL379818">
    <property type="protein sequence ID" value="EGT46699.1"/>
    <property type="molecule type" value="Genomic_DNA"/>
</dbReference>
<dbReference type="AlphaFoldDB" id="G0MX59"/>
<dbReference type="Proteomes" id="UP000008068">
    <property type="component" value="Unassembled WGS sequence"/>
</dbReference>
<keyword evidence="2" id="KW-1185">Reference proteome</keyword>